<evidence type="ECO:0000256" key="2">
    <source>
        <dbReference type="ARBA" id="ARBA00022490"/>
    </source>
</evidence>
<feature type="domain" description="PDZ" evidence="6">
    <location>
        <begin position="11"/>
        <end position="42"/>
    </location>
</feature>
<dbReference type="InterPro" id="IPR051976">
    <property type="entry name" value="Synaptopodin_domain"/>
</dbReference>
<dbReference type="GO" id="GO:0005634">
    <property type="term" value="C:nucleus"/>
    <property type="evidence" value="ECO:0007669"/>
    <property type="project" value="TreeGrafter"/>
</dbReference>
<proteinExistence type="inferred from homology"/>
<feature type="region of interest" description="Disordered" evidence="5">
    <location>
        <begin position="397"/>
        <end position="446"/>
    </location>
</feature>
<dbReference type="AlphaFoldDB" id="A0A8C4Q3V8"/>
<dbReference type="PANTHER" id="PTHR24217">
    <property type="entry name" value="PUTATIVE-RELATED"/>
    <property type="match status" value="1"/>
</dbReference>
<feature type="region of interest" description="Disordered" evidence="5">
    <location>
        <begin position="272"/>
        <end position="301"/>
    </location>
</feature>
<reference evidence="7" key="2">
    <citation type="submission" date="2025-09" db="UniProtKB">
        <authorList>
            <consortium name="Ensembl"/>
        </authorList>
    </citation>
    <scope>IDENTIFICATION</scope>
</reference>
<evidence type="ECO:0000313" key="8">
    <source>
        <dbReference type="Proteomes" id="UP000694388"/>
    </source>
</evidence>
<dbReference type="GO" id="GO:0003779">
    <property type="term" value="F:actin binding"/>
    <property type="evidence" value="ECO:0007669"/>
    <property type="project" value="TreeGrafter"/>
</dbReference>
<dbReference type="GO" id="GO:0015629">
    <property type="term" value="C:actin cytoskeleton"/>
    <property type="evidence" value="ECO:0007669"/>
    <property type="project" value="TreeGrafter"/>
</dbReference>
<dbReference type="Proteomes" id="UP000694388">
    <property type="component" value="Unplaced"/>
</dbReference>
<evidence type="ECO:0000256" key="5">
    <source>
        <dbReference type="SAM" id="MobiDB-lite"/>
    </source>
</evidence>
<name>A0A8C4Q3V8_EPTBU</name>
<dbReference type="Ensembl" id="ENSEBUT00000010154.1">
    <property type="protein sequence ID" value="ENSEBUP00000009626.1"/>
    <property type="gene ID" value="ENSEBUG00000006169.1"/>
</dbReference>
<evidence type="ECO:0000256" key="3">
    <source>
        <dbReference type="ARBA" id="ARBA00022553"/>
    </source>
</evidence>
<sequence length="446" mass="48887">MTICPTPKLRKQSVAWRAGLCENDEVLAINGVPCGTLTHTQAMQLVDYGGDYLEFLIKRTTDVEGLLHEQAVPHLSSTQKTNDYSINTGGKVMITQARQYPSQDPSSTWPGKVETSHCTDGVGVTSVSVQLTKPANDGTPPKVEYGPEGVSLQLNVPCNEISADLPESTPMAAEPPIQPFLSGGIPAEMNMDEEELIATYRERAKQAKLHRSESLAEKQQREMRRRCETIASSLASPGSSAAEYGAESKGAALFRKRRRRVKHYTLISYGTASEGVPGEEGVEYEEGDEDDDREEEGEEVNWGSQEDLFTGCNEWDHLEKGSVEQETNSAIDPGLGKGAKMFERRRQRLEELGKETSQHWVSEGKNVEDKSVVAVQNHPQLNGGTTYTSPMNAMPFGRASDPPKQSVTSIKVQSTTHSSNAFKSKELLNGHSSITTSPTMHQSHAH</sequence>
<dbReference type="Pfam" id="PF17820">
    <property type="entry name" value="PDZ_6"/>
    <property type="match status" value="1"/>
</dbReference>
<dbReference type="GeneTree" id="ENSGT00950000183054"/>
<comment type="similarity">
    <text evidence="4">Belongs to the synaptopodin family.</text>
</comment>
<dbReference type="GO" id="GO:0030018">
    <property type="term" value="C:Z disc"/>
    <property type="evidence" value="ECO:0007669"/>
    <property type="project" value="TreeGrafter"/>
</dbReference>
<evidence type="ECO:0000259" key="6">
    <source>
        <dbReference type="Pfam" id="PF17820"/>
    </source>
</evidence>
<keyword evidence="3" id="KW-0597">Phosphoprotein</keyword>
<evidence type="ECO:0000256" key="4">
    <source>
        <dbReference type="ARBA" id="ARBA00038161"/>
    </source>
</evidence>
<feature type="compositionally biased region" description="Acidic residues" evidence="5">
    <location>
        <begin position="280"/>
        <end position="299"/>
    </location>
</feature>
<reference evidence="7" key="1">
    <citation type="submission" date="2025-08" db="UniProtKB">
        <authorList>
            <consortium name="Ensembl"/>
        </authorList>
    </citation>
    <scope>IDENTIFICATION</scope>
</reference>
<dbReference type="SUPFAM" id="SSF50156">
    <property type="entry name" value="PDZ domain-like"/>
    <property type="match status" value="1"/>
</dbReference>
<feature type="compositionally biased region" description="Polar residues" evidence="5">
    <location>
        <begin position="430"/>
        <end position="446"/>
    </location>
</feature>
<dbReference type="Gene3D" id="2.30.42.10">
    <property type="match status" value="1"/>
</dbReference>
<organism evidence="7 8">
    <name type="scientific">Eptatretus burgeri</name>
    <name type="common">Inshore hagfish</name>
    <dbReference type="NCBI Taxonomy" id="7764"/>
    <lineage>
        <taxon>Eukaryota</taxon>
        <taxon>Metazoa</taxon>
        <taxon>Chordata</taxon>
        <taxon>Craniata</taxon>
        <taxon>Vertebrata</taxon>
        <taxon>Cyclostomata</taxon>
        <taxon>Myxini</taxon>
        <taxon>Myxiniformes</taxon>
        <taxon>Myxinidae</taxon>
        <taxon>Eptatretinae</taxon>
        <taxon>Eptatretus</taxon>
    </lineage>
</organism>
<dbReference type="GO" id="GO:0032233">
    <property type="term" value="P:positive regulation of actin filament bundle assembly"/>
    <property type="evidence" value="ECO:0007669"/>
    <property type="project" value="TreeGrafter"/>
</dbReference>
<dbReference type="PANTHER" id="PTHR24217:SF0">
    <property type="entry name" value="PDZ DOMAIN-CONTAINING PROTEIN"/>
    <property type="match status" value="1"/>
</dbReference>
<comment type="subcellular location">
    <subcellularLocation>
        <location evidence="1">Cytoplasm</location>
    </subcellularLocation>
</comment>
<keyword evidence="2" id="KW-0963">Cytoplasm</keyword>
<accession>A0A8C4Q3V8</accession>
<protein>
    <recommendedName>
        <fullName evidence="6">PDZ domain-containing protein</fullName>
    </recommendedName>
</protein>
<dbReference type="InterPro" id="IPR036034">
    <property type="entry name" value="PDZ_sf"/>
</dbReference>
<feature type="compositionally biased region" description="Polar residues" evidence="5">
    <location>
        <begin position="403"/>
        <end position="422"/>
    </location>
</feature>
<keyword evidence="8" id="KW-1185">Reference proteome</keyword>
<evidence type="ECO:0000256" key="1">
    <source>
        <dbReference type="ARBA" id="ARBA00004496"/>
    </source>
</evidence>
<evidence type="ECO:0000313" key="7">
    <source>
        <dbReference type="Ensembl" id="ENSEBUP00000009626.1"/>
    </source>
</evidence>
<dbReference type="InterPro" id="IPR041489">
    <property type="entry name" value="PDZ_6"/>
</dbReference>